<protein>
    <submittedName>
        <fullName evidence="4">Uncharacterized protein</fullName>
    </submittedName>
</protein>
<reference evidence="4" key="1">
    <citation type="submission" date="2023-07" db="EMBL/GenBank/DDBJ databases">
        <authorList>
            <person name="Stuckert A."/>
        </authorList>
    </citation>
    <scope>NUCLEOTIDE SEQUENCE</scope>
</reference>
<comment type="caution">
    <text evidence="4">The sequence shown here is derived from an EMBL/GenBank/DDBJ whole genome shotgun (WGS) entry which is preliminary data.</text>
</comment>
<dbReference type="Pfam" id="PF12796">
    <property type="entry name" value="Ank_2"/>
    <property type="match status" value="1"/>
</dbReference>
<evidence type="ECO:0000256" key="3">
    <source>
        <dbReference type="PROSITE-ProRule" id="PRU00023"/>
    </source>
</evidence>
<feature type="repeat" description="ANK" evidence="3">
    <location>
        <begin position="45"/>
        <end position="77"/>
    </location>
</feature>
<dbReference type="InterPro" id="IPR036770">
    <property type="entry name" value="Ankyrin_rpt-contain_sf"/>
</dbReference>
<dbReference type="SMART" id="SM00248">
    <property type="entry name" value="ANK"/>
    <property type="match status" value="4"/>
</dbReference>
<dbReference type="Pfam" id="PF13637">
    <property type="entry name" value="Ank_4"/>
    <property type="match status" value="1"/>
</dbReference>
<keyword evidence="2 3" id="KW-0040">ANK repeat</keyword>
<proteinExistence type="predicted"/>
<keyword evidence="5" id="KW-1185">Reference proteome</keyword>
<feature type="repeat" description="ANK" evidence="3">
    <location>
        <begin position="146"/>
        <end position="182"/>
    </location>
</feature>
<evidence type="ECO:0000313" key="5">
    <source>
        <dbReference type="Proteomes" id="UP001176940"/>
    </source>
</evidence>
<dbReference type="EMBL" id="CAUEEQ010006257">
    <property type="protein sequence ID" value="CAJ0929924.1"/>
    <property type="molecule type" value="Genomic_DNA"/>
</dbReference>
<evidence type="ECO:0000256" key="2">
    <source>
        <dbReference type="ARBA" id="ARBA00023043"/>
    </source>
</evidence>
<gene>
    <name evidence="4" type="ORF">RIMI_LOCUS4008081</name>
</gene>
<name>A0ABN9L218_9NEOB</name>
<dbReference type="PROSITE" id="PS50088">
    <property type="entry name" value="ANK_REPEAT"/>
    <property type="match status" value="4"/>
</dbReference>
<dbReference type="Proteomes" id="UP001176940">
    <property type="component" value="Unassembled WGS sequence"/>
</dbReference>
<dbReference type="SUPFAM" id="SSF48403">
    <property type="entry name" value="Ankyrin repeat"/>
    <property type="match status" value="1"/>
</dbReference>
<dbReference type="InterPro" id="IPR002110">
    <property type="entry name" value="Ankyrin_rpt"/>
</dbReference>
<evidence type="ECO:0000256" key="1">
    <source>
        <dbReference type="ARBA" id="ARBA00022737"/>
    </source>
</evidence>
<feature type="repeat" description="ANK" evidence="3">
    <location>
        <begin position="78"/>
        <end position="100"/>
    </location>
</feature>
<organism evidence="4 5">
    <name type="scientific">Ranitomeya imitator</name>
    <name type="common">mimic poison frog</name>
    <dbReference type="NCBI Taxonomy" id="111125"/>
    <lineage>
        <taxon>Eukaryota</taxon>
        <taxon>Metazoa</taxon>
        <taxon>Chordata</taxon>
        <taxon>Craniata</taxon>
        <taxon>Vertebrata</taxon>
        <taxon>Euteleostomi</taxon>
        <taxon>Amphibia</taxon>
        <taxon>Batrachia</taxon>
        <taxon>Anura</taxon>
        <taxon>Neobatrachia</taxon>
        <taxon>Hyloidea</taxon>
        <taxon>Dendrobatidae</taxon>
        <taxon>Dendrobatinae</taxon>
        <taxon>Ranitomeya</taxon>
    </lineage>
</organism>
<dbReference type="PRINTS" id="PR01415">
    <property type="entry name" value="ANKYRIN"/>
</dbReference>
<keyword evidence="1" id="KW-0677">Repeat</keyword>
<dbReference type="PANTHER" id="PTHR24171">
    <property type="entry name" value="ANKYRIN REPEAT DOMAIN-CONTAINING PROTEIN 39-RELATED"/>
    <property type="match status" value="1"/>
</dbReference>
<dbReference type="Gene3D" id="1.25.40.20">
    <property type="entry name" value="Ankyrin repeat-containing domain"/>
    <property type="match status" value="1"/>
</dbReference>
<evidence type="ECO:0000313" key="4">
    <source>
        <dbReference type="EMBL" id="CAJ0929924.1"/>
    </source>
</evidence>
<accession>A0ABN9L218</accession>
<dbReference type="PROSITE" id="PS50297">
    <property type="entry name" value="ANK_REP_REGION"/>
    <property type="match status" value="4"/>
</dbReference>
<sequence length="191" mass="20725">MLAPDSNRHDVFLCPRSTTCYKNNTIVGNIKWVMDGTSVKSADQYGNTLLHYAAHADNVDDVRRLIQHGYSVLSQNARGLTPLHMAAFGGNVRTLEMLLSSQPNNVINITSIKDSTLLHEAVCGKSIETVNLLIEKGADTNLQDQEGNTPLHLAAHLVPPSLSSAMCQALLKGGSNPNIKNSVQITLVIFH</sequence>
<feature type="repeat" description="ANK" evidence="3">
    <location>
        <begin position="113"/>
        <end position="145"/>
    </location>
</feature>